<gene>
    <name evidence="4" type="ORF">EIK79_10835</name>
</gene>
<feature type="region of interest" description="Disordered" evidence="1">
    <location>
        <begin position="67"/>
        <end position="87"/>
    </location>
</feature>
<dbReference type="OrthoDB" id="11397at2157"/>
<evidence type="ECO:0000313" key="5">
    <source>
        <dbReference type="Proteomes" id="UP000282322"/>
    </source>
</evidence>
<dbReference type="SUPFAM" id="SSF46565">
    <property type="entry name" value="Chaperone J-domain"/>
    <property type="match status" value="1"/>
</dbReference>
<proteinExistence type="predicted"/>
<dbReference type="PANTHER" id="PTHR44825:SF1">
    <property type="entry name" value="DNAJ HOMOLOG SUBFAMILY C MEMBER 4"/>
    <property type="match status" value="1"/>
</dbReference>
<feature type="region of interest" description="Disordered" evidence="1">
    <location>
        <begin position="1"/>
        <end position="46"/>
    </location>
</feature>
<organism evidence="4 5">
    <name type="scientific">Halocatena pleomorpha</name>
    <dbReference type="NCBI Taxonomy" id="1785090"/>
    <lineage>
        <taxon>Archaea</taxon>
        <taxon>Methanobacteriati</taxon>
        <taxon>Methanobacteriota</taxon>
        <taxon>Stenosarchaea group</taxon>
        <taxon>Halobacteria</taxon>
        <taxon>Halobacteriales</taxon>
        <taxon>Natronomonadaceae</taxon>
        <taxon>Halocatena</taxon>
    </lineage>
</organism>
<feature type="transmembrane region" description="Helical" evidence="2">
    <location>
        <begin position="124"/>
        <end position="143"/>
    </location>
</feature>
<protein>
    <recommendedName>
        <fullName evidence="3">J domain-containing protein</fullName>
    </recommendedName>
</protein>
<feature type="transmembrane region" description="Helical" evidence="2">
    <location>
        <begin position="232"/>
        <end position="255"/>
    </location>
</feature>
<dbReference type="AlphaFoldDB" id="A0A3P3R9C7"/>
<reference evidence="4 5" key="1">
    <citation type="submission" date="2018-11" db="EMBL/GenBank/DDBJ databases">
        <title>Taxonoimc description of Halomarina strain SPP-AMP-1.</title>
        <authorList>
            <person name="Pal Y."/>
            <person name="Srinivasana K."/>
            <person name="Verma A."/>
            <person name="Kumar P."/>
        </authorList>
    </citation>
    <scope>NUCLEOTIDE SEQUENCE [LARGE SCALE GENOMIC DNA]</scope>
    <source>
        <strain evidence="4 5">SPP-AMP-1</strain>
    </source>
</reference>
<feature type="compositionally biased region" description="Basic and acidic residues" evidence="1">
    <location>
        <begin position="18"/>
        <end position="32"/>
    </location>
</feature>
<feature type="transmembrane region" description="Helical" evidence="2">
    <location>
        <begin position="155"/>
        <end position="176"/>
    </location>
</feature>
<keyword evidence="2" id="KW-0812">Transmembrane</keyword>
<dbReference type="RefSeq" id="WP_124955145.1">
    <property type="nucleotide sequence ID" value="NZ_RRCH01000023.1"/>
</dbReference>
<dbReference type="InterPro" id="IPR052763">
    <property type="entry name" value="DnaJ_C4"/>
</dbReference>
<dbReference type="PRINTS" id="PR00625">
    <property type="entry name" value="JDOMAIN"/>
</dbReference>
<dbReference type="SMART" id="SM00271">
    <property type="entry name" value="DnaJ"/>
    <property type="match status" value="1"/>
</dbReference>
<evidence type="ECO:0000256" key="2">
    <source>
        <dbReference type="SAM" id="Phobius"/>
    </source>
</evidence>
<sequence length="431" mass="47300">MPKTHYEILDISPDATEDEIKRAYRQKIHEHQPGGNDDEPDAHERVLRIRAAKETLLDPRARRRYDRVHDIQTGSEEPSDETASHDDSNMINLITGGVAQLRTVPGEGKRWVATHRPHTITLDVVYSPTAVRLAITVVLSLAVTEAIRAINTVTAATELGVVLVSLCTCYVGYGVLSPLPFEEPRSREQFTRTSITIWPVLVFYSGGLGLLWTSILIDPSSSGIEYAVMTLLYVPIVCIGCLIVGIPGGILLGRAMPLWTTKPFQELQSGIALGVLGSGIVLFTTVGQDGTLSSFVETVGSNQGTPWLPMLRVGPLHLGSVLNFGLAVGLFLSLTVGVAGALWALTTVPWRDRYEHGYRVRPTVWNLLVVVPLVIVMWMWIRSVTVLSIPIGLITIELSRSVIGGGLLVALPLFVSAYLLRRRLERLLDHE</sequence>
<feature type="transmembrane region" description="Helical" evidence="2">
    <location>
        <begin position="364"/>
        <end position="381"/>
    </location>
</feature>
<dbReference type="InterPro" id="IPR001623">
    <property type="entry name" value="DnaJ_domain"/>
</dbReference>
<feature type="domain" description="J" evidence="3">
    <location>
        <begin position="4"/>
        <end position="69"/>
    </location>
</feature>
<comment type="caution">
    <text evidence="4">The sequence shown here is derived from an EMBL/GenBank/DDBJ whole genome shotgun (WGS) entry which is preliminary data.</text>
</comment>
<feature type="transmembrane region" description="Helical" evidence="2">
    <location>
        <begin position="321"/>
        <end position="343"/>
    </location>
</feature>
<dbReference type="Pfam" id="PF00226">
    <property type="entry name" value="DnaJ"/>
    <property type="match status" value="1"/>
</dbReference>
<name>A0A3P3R9C7_9EURY</name>
<dbReference type="InterPro" id="IPR036869">
    <property type="entry name" value="J_dom_sf"/>
</dbReference>
<dbReference type="Gene3D" id="1.10.287.110">
    <property type="entry name" value="DnaJ domain"/>
    <property type="match status" value="1"/>
</dbReference>
<dbReference type="Proteomes" id="UP000282322">
    <property type="component" value="Unassembled WGS sequence"/>
</dbReference>
<evidence type="ECO:0000259" key="3">
    <source>
        <dbReference type="PROSITE" id="PS50076"/>
    </source>
</evidence>
<evidence type="ECO:0000256" key="1">
    <source>
        <dbReference type="SAM" id="MobiDB-lite"/>
    </source>
</evidence>
<feature type="transmembrane region" description="Helical" evidence="2">
    <location>
        <begin position="401"/>
        <end position="420"/>
    </location>
</feature>
<dbReference type="PANTHER" id="PTHR44825">
    <property type="match status" value="1"/>
</dbReference>
<feature type="transmembrane region" description="Helical" evidence="2">
    <location>
        <begin position="267"/>
        <end position="286"/>
    </location>
</feature>
<accession>A0A3P3R9C7</accession>
<keyword evidence="5" id="KW-1185">Reference proteome</keyword>
<evidence type="ECO:0000313" key="4">
    <source>
        <dbReference type="EMBL" id="RRJ30072.1"/>
    </source>
</evidence>
<dbReference type="CDD" id="cd06257">
    <property type="entry name" value="DnaJ"/>
    <property type="match status" value="1"/>
</dbReference>
<feature type="transmembrane region" description="Helical" evidence="2">
    <location>
        <begin position="197"/>
        <end position="217"/>
    </location>
</feature>
<dbReference type="PROSITE" id="PS50076">
    <property type="entry name" value="DNAJ_2"/>
    <property type="match status" value="1"/>
</dbReference>
<dbReference type="EMBL" id="RRCH01000023">
    <property type="protein sequence ID" value="RRJ30072.1"/>
    <property type="molecule type" value="Genomic_DNA"/>
</dbReference>
<keyword evidence="2" id="KW-1133">Transmembrane helix</keyword>
<keyword evidence="2" id="KW-0472">Membrane</keyword>